<sequence>MRLLMDSSSLRRLELIELLNASDEWWTVEEIAFCLNCSVRSVKADIHYYNTSAHLPIKLVTSNHRGVKLIAPTTFQMESVYQEILAKNLNFQLLECLYNETHYSIDDYAGKLFTSTSSIIRSIKQINLFLDQYKLSIQKNPIAIVGPEKQIRYFYSIFFWEKYGVKIDVTGHPNFYEVKQIVHKFAKKMNIALSDIMGNKLSFYLLINLERISNGHMLETYTPPMKIEKNILDSIEELLNELPFHIPKQEIYYIGFCFINQFLRPNIQTSHLSKELVIVYQQVGLFLTHFSEKNKFVLSNKIELQQIIFHHIVYKREFQGQDYFLVNRTKITLQHIDNIYHSFIMLAIAELENWANDEWFPRENEDISEFLYLMIINWKGLTNQIIELQTKISVLLISQFGETHELFLAEILKSFFPNELVCYSSAEGKVGNTKIQIVVTDAQVEVVKKKIAKDIPIIGIEYAPNERNWKNIQDCLSDIKQTKENGKSWLNAYSHFN</sequence>
<keyword evidence="5" id="KW-1185">Reference proteome</keyword>
<dbReference type="InterPro" id="IPR050661">
    <property type="entry name" value="BglG_antiterminators"/>
</dbReference>
<evidence type="ECO:0000313" key="4">
    <source>
        <dbReference type="EMBL" id="SDQ15074.1"/>
    </source>
</evidence>
<dbReference type="Gene3D" id="1.10.10.10">
    <property type="entry name" value="Winged helix-like DNA-binding domain superfamily/Winged helix DNA-binding domain"/>
    <property type="match status" value="1"/>
</dbReference>
<dbReference type="OrthoDB" id="2192627at2"/>
<evidence type="ECO:0000259" key="3">
    <source>
        <dbReference type="Pfam" id="PF05043"/>
    </source>
</evidence>
<feature type="domain" description="Mga helix-turn-helix" evidence="3">
    <location>
        <begin position="74"/>
        <end position="159"/>
    </location>
</feature>
<dbReference type="AlphaFoldDB" id="A0A1H0YIM3"/>
<evidence type="ECO:0000256" key="1">
    <source>
        <dbReference type="ARBA" id="ARBA00023015"/>
    </source>
</evidence>
<keyword evidence="1" id="KW-0805">Transcription regulation</keyword>
<dbReference type="EMBL" id="FNJW01000008">
    <property type="protein sequence ID" value="SDQ15074.1"/>
    <property type="molecule type" value="Genomic_DNA"/>
</dbReference>
<dbReference type="Pfam" id="PF05043">
    <property type="entry name" value="Mga"/>
    <property type="match status" value="1"/>
</dbReference>
<dbReference type="PANTHER" id="PTHR30185:SF18">
    <property type="entry name" value="TRANSCRIPTIONAL REGULATOR MTLR"/>
    <property type="match status" value="1"/>
</dbReference>
<accession>A0A1H0YIM3</accession>
<dbReference type="InterPro" id="IPR036388">
    <property type="entry name" value="WH-like_DNA-bd_sf"/>
</dbReference>
<dbReference type="InterPro" id="IPR007737">
    <property type="entry name" value="Mga_HTH"/>
</dbReference>
<dbReference type="Proteomes" id="UP000199481">
    <property type="component" value="Unassembled WGS sequence"/>
</dbReference>
<evidence type="ECO:0000256" key="2">
    <source>
        <dbReference type="ARBA" id="ARBA00023163"/>
    </source>
</evidence>
<dbReference type="GO" id="GO:0006355">
    <property type="term" value="P:regulation of DNA-templated transcription"/>
    <property type="evidence" value="ECO:0007669"/>
    <property type="project" value="InterPro"/>
</dbReference>
<dbReference type="SUPFAM" id="SSF63520">
    <property type="entry name" value="PTS-regulatory domain, PRD"/>
    <property type="match status" value="1"/>
</dbReference>
<organism evidence="4 5">
    <name type="scientific">Carnobacterium viridans</name>
    <dbReference type="NCBI Taxonomy" id="174587"/>
    <lineage>
        <taxon>Bacteria</taxon>
        <taxon>Bacillati</taxon>
        <taxon>Bacillota</taxon>
        <taxon>Bacilli</taxon>
        <taxon>Lactobacillales</taxon>
        <taxon>Carnobacteriaceae</taxon>
        <taxon>Carnobacterium</taxon>
    </lineage>
</organism>
<name>A0A1H0YIM3_9LACT</name>
<evidence type="ECO:0000313" key="5">
    <source>
        <dbReference type="Proteomes" id="UP000199481"/>
    </source>
</evidence>
<proteinExistence type="predicted"/>
<dbReference type="PANTHER" id="PTHR30185">
    <property type="entry name" value="CRYPTIC BETA-GLUCOSIDE BGL OPERON ANTITERMINATOR"/>
    <property type="match status" value="1"/>
</dbReference>
<protein>
    <submittedName>
        <fullName evidence="4">Transcriptional antiterminator</fullName>
    </submittedName>
</protein>
<reference evidence="5" key="1">
    <citation type="submission" date="2016-10" db="EMBL/GenBank/DDBJ databases">
        <authorList>
            <person name="Varghese N."/>
            <person name="Submissions S."/>
        </authorList>
    </citation>
    <scope>NUCLEOTIDE SEQUENCE [LARGE SCALE GENOMIC DNA]</scope>
    <source>
        <strain evidence="5">MPL-11</strain>
    </source>
</reference>
<keyword evidence="2" id="KW-0804">Transcription</keyword>
<dbReference type="InterPro" id="IPR036634">
    <property type="entry name" value="PRD_sf"/>
</dbReference>
<dbReference type="RefSeq" id="WP_089975723.1">
    <property type="nucleotide sequence ID" value="NZ_CP084916.1"/>
</dbReference>
<gene>
    <name evidence="4" type="ORF">SAMN04487752_0977</name>
</gene>